<keyword evidence="3 8" id="KW-0732">Signal</keyword>
<keyword evidence="6" id="KW-0865">Zymogen</keyword>
<dbReference type="CDD" id="cd21112">
    <property type="entry name" value="alphaLP-like"/>
    <property type="match status" value="1"/>
</dbReference>
<dbReference type="GO" id="GO:0005576">
    <property type="term" value="C:extracellular region"/>
    <property type="evidence" value="ECO:0007669"/>
    <property type="project" value="InterPro"/>
</dbReference>
<accession>A0A840NVV1</accession>
<gene>
    <name evidence="10" type="ORF">HNP84_002655</name>
</gene>
<feature type="domain" description="Peptidase S1A alpha-lytic prodomain" evidence="9">
    <location>
        <begin position="120"/>
        <end position="174"/>
    </location>
</feature>
<dbReference type="InterPro" id="IPR037295">
    <property type="entry name" value="Alpha-lytic_protease_prodomain"/>
</dbReference>
<comment type="similarity">
    <text evidence="1">Belongs to the peptidase S1 family.</text>
</comment>
<dbReference type="GO" id="GO:0004252">
    <property type="term" value="F:serine-type endopeptidase activity"/>
    <property type="evidence" value="ECO:0007669"/>
    <property type="project" value="InterPro"/>
</dbReference>
<evidence type="ECO:0000256" key="7">
    <source>
        <dbReference type="ARBA" id="ARBA00023157"/>
    </source>
</evidence>
<dbReference type="InterPro" id="IPR009003">
    <property type="entry name" value="Peptidase_S1_PA"/>
</dbReference>
<dbReference type="PRINTS" id="PR00861">
    <property type="entry name" value="ALYTICPTASE"/>
</dbReference>
<dbReference type="InterPro" id="IPR004236">
    <property type="entry name" value="Pept_S1_alpha_lytic"/>
</dbReference>
<dbReference type="Gene3D" id="2.60.120.380">
    <property type="match status" value="1"/>
</dbReference>
<dbReference type="RefSeq" id="WP_185049921.1">
    <property type="nucleotide sequence ID" value="NZ_BAABIX010000005.1"/>
</dbReference>
<keyword evidence="4 10" id="KW-0378">Hydrolase</keyword>
<evidence type="ECO:0000313" key="10">
    <source>
        <dbReference type="EMBL" id="MBB5132934.1"/>
    </source>
</evidence>
<evidence type="ECO:0000256" key="3">
    <source>
        <dbReference type="ARBA" id="ARBA00022729"/>
    </source>
</evidence>
<evidence type="ECO:0000256" key="8">
    <source>
        <dbReference type="SAM" id="SignalP"/>
    </source>
</evidence>
<keyword evidence="7" id="KW-1015">Disulfide bond</keyword>
<comment type="caution">
    <text evidence="10">The sequence shown here is derived from an EMBL/GenBank/DDBJ whole genome shotgun (WGS) entry which is preliminary data.</text>
</comment>
<evidence type="ECO:0000256" key="5">
    <source>
        <dbReference type="ARBA" id="ARBA00022825"/>
    </source>
</evidence>
<name>A0A840NVV1_9ACTN</name>
<sequence>MIRTRLLIMGAVVASTAIVLTGSPATADPVTAAGQSAAKPPRGMVEAMQRDLGLTAEQAEARLANEARAMRTEPKLRNKLKDRFGGSWVTGTGALVVATTDAAATADITAAGAQAKVVARSLAELTAVKDKLDKASAHAASVPLWYVDEVANVVVVAARDTAAGEAFVAASGADRAAVRIETTTEQPTPLYDVRGGDAYYINGSSRCSVGFSVTRGSTGGFVTAGHCGSTGASTTGHNRVAQGTFQGSSFPGNDYAWVAVNSNWTPVGVVNAYGNGIVEVAGSTEAPAGSSVCRSGSTTQWHCGTIQQRNTSVTYPQGTVNQVVRTSVCAEPGDSGGSFISGSQAQGVTSGGSGNCSVGGTTYFQPVNEILTTYGLTLTTGDSEPPPPGCTGYQNTYTGSLSSGANAYQPNNSYYQSTTSGTHRACLDGPAGVDFDLYLQRWNGSAWTTVASGTTAAPDETVTYNGTAGYYRYRVHAYSGSGSYTLGITRP</sequence>
<proteinExistence type="inferred from homology"/>
<evidence type="ECO:0000256" key="6">
    <source>
        <dbReference type="ARBA" id="ARBA00023145"/>
    </source>
</evidence>
<dbReference type="Gene3D" id="3.30.300.50">
    <property type="match status" value="2"/>
</dbReference>
<evidence type="ECO:0000313" key="11">
    <source>
        <dbReference type="Proteomes" id="UP000578449"/>
    </source>
</evidence>
<dbReference type="EC" id="3.4.21.-" evidence="10"/>
<dbReference type="Proteomes" id="UP000578449">
    <property type="component" value="Unassembled WGS sequence"/>
</dbReference>
<keyword evidence="5" id="KW-0720">Serine protease</keyword>
<evidence type="ECO:0000256" key="2">
    <source>
        <dbReference type="ARBA" id="ARBA00022670"/>
    </source>
</evidence>
<dbReference type="Pfam" id="PF02983">
    <property type="entry name" value="Pro_Al_protease"/>
    <property type="match status" value="1"/>
</dbReference>
<reference evidence="10 11" key="1">
    <citation type="submission" date="2020-08" db="EMBL/GenBank/DDBJ databases">
        <title>Genomic Encyclopedia of Type Strains, Phase IV (KMG-IV): sequencing the most valuable type-strain genomes for metagenomic binning, comparative biology and taxonomic classification.</title>
        <authorList>
            <person name="Goeker M."/>
        </authorList>
    </citation>
    <scope>NUCLEOTIDE SEQUENCE [LARGE SCALE GENOMIC DNA]</scope>
    <source>
        <strain evidence="10 11">DSM 45615</strain>
    </source>
</reference>
<keyword evidence="2" id="KW-0645">Protease</keyword>
<feature type="chain" id="PRO_5032584810" evidence="8">
    <location>
        <begin position="28"/>
        <end position="491"/>
    </location>
</feature>
<feature type="signal peptide" evidence="8">
    <location>
        <begin position="1"/>
        <end position="27"/>
    </location>
</feature>
<dbReference type="AlphaFoldDB" id="A0A840NVV1"/>
<dbReference type="InterPro" id="IPR043504">
    <property type="entry name" value="Peptidase_S1_PA_chymotrypsin"/>
</dbReference>
<dbReference type="Gene3D" id="2.40.10.10">
    <property type="entry name" value="Trypsin-like serine proteases"/>
    <property type="match status" value="2"/>
</dbReference>
<evidence type="ECO:0000256" key="1">
    <source>
        <dbReference type="ARBA" id="ARBA00007664"/>
    </source>
</evidence>
<dbReference type="SUPFAM" id="SSF54806">
    <property type="entry name" value="Alpha-lytic protease prodomain"/>
    <property type="match status" value="1"/>
</dbReference>
<dbReference type="EMBL" id="JACHGN010000005">
    <property type="protein sequence ID" value="MBB5132934.1"/>
    <property type="molecule type" value="Genomic_DNA"/>
</dbReference>
<keyword evidence="11" id="KW-1185">Reference proteome</keyword>
<dbReference type="GO" id="GO:0006508">
    <property type="term" value="P:proteolysis"/>
    <property type="evidence" value="ECO:0007669"/>
    <property type="project" value="UniProtKB-KW"/>
</dbReference>
<evidence type="ECO:0000256" key="4">
    <source>
        <dbReference type="ARBA" id="ARBA00022801"/>
    </source>
</evidence>
<dbReference type="SUPFAM" id="SSF50494">
    <property type="entry name" value="Trypsin-like serine proteases"/>
    <property type="match status" value="1"/>
</dbReference>
<protein>
    <submittedName>
        <fullName evidence="10">Streptogrisin C</fullName>
        <ecNumber evidence="10">3.4.21.-</ecNumber>
    </submittedName>
</protein>
<dbReference type="InterPro" id="IPR001316">
    <property type="entry name" value="Pept_S1A_streptogrisin"/>
</dbReference>
<evidence type="ECO:0000259" key="9">
    <source>
        <dbReference type="Pfam" id="PF02983"/>
    </source>
</evidence>
<organism evidence="10 11">
    <name type="scientific">Thermocatellispora tengchongensis</name>
    <dbReference type="NCBI Taxonomy" id="1073253"/>
    <lineage>
        <taxon>Bacteria</taxon>
        <taxon>Bacillati</taxon>
        <taxon>Actinomycetota</taxon>
        <taxon>Actinomycetes</taxon>
        <taxon>Streptosporangiales</taxon>
        <taxon>Streptosporangiaceae</taxon>
        <taxon>Thermocatellispora</taxon>
    </lineage>
</organism>
<dbReference type="InterPro" id="IPR035070">
    <property type="entry name" value="Streptogrisin_prodomain"/>
</dbReference>